<dbReference type="InterPro" id="IPR029044">
    <property type="entry name" value="Nucleotide-diphossugar_trans"/>
</dbReference>
<dbReference type="InterPro" id="IPR001173">
    <property type="entry name" value="Glyco_trans_2-like"/>
</dbReference>
<organism evidence="4 5">
    <name type="scientific">Desulfamplus magnetovallimortis</name>
    <dbReference type="NCBI Taxonomy" id="1246637"/>
    <lineage>
        <taxon>Bacteria</taxon>
        <taxon>Pseudomonadati</taxon>
        <taxon>Thermodesulfobacteriota</taxon>
        <taxon>Desulfobacteria</taxon>
        <taxon>Desulfobacterales</taxon>
        <taxon>Desulfobacteraceae</taxon>
        <taxon>Desulfamplus</taxon>
    </lineage>
</organism>
<dbReference type="Pfam" id="PF00535">
    <property type="entry name" value="Glycos_transf_2"/>
    <property type="match status" value="1"/>
</dbReference>
<gene>
    <name evidence="4" type="ORF">MTBBW1_150012</name>
</gene>
<accession>A0A1W1H8E2</accession>
<name>A0A1W1H8E2_9BACT</name>
<evidence type="ECO:0000256" key="2">
    <source>
        <dbReference type="SAM" id="MobiDB-lite"/>
    </source>
</evidence>
<protein>
    <submittedName>
        <fullName evidence="4">Glycosyl transferase family 2</fullName>
    </submittedName>
</protein>
<dbReference type="AlphaFoldDB" id="A0A1W1H8E2"/>
<dbReference type="Gene3D" id="3.90.550.10">
    <property type="entry name" value="Spore Coat Polysaccharide Biosynthesis Protein SpsA, Chain A"/>
    <property type="match status" value="1"/>
</dbReference>
<evidence type="ECO:0000313" key="4">
    <source>
        <dbReference type="EMBL" id="SLM28741.1"/>
    </source>
</evidence>
<sequence length="338" mass="39136">MRGFSTLPIHSRSPVATDYGNKISIPTVNQNEKKAPMVKISVYIIAYNQETKIRPALESVTWADEIIVADSFSSDRTAEIAEEYGAKVIQIPFKGFGDLRNKAIFACSHEWIFSLDSDERCTPEARDEILSIIQRFSLHNSDYSNSLSEEEEKKRRSEEDRGKEKDRGNRKSVGEKLHDLYYVPRKNFFMGKWIRHSGYYPDYRQPQLFRKGTLVFKSDPVHERYDIISENRAGRIRSPIHQIPYLTIEEMLAKKNRYSTLGAIKLEKEGKSCGMFTALMHGIWSFIRTYFLKAGFMDGWPGFVIAFGNFEETFYKYVKLYEKNMKLGHLDSNSHGQG</sequence>
<keyword evidence="4" id="KW-0808">Transferase</keyword>
<feature type="domain" description="Glycosyltransferase 2-like" evidence="3">
    <location>
        <begin position="41"/>
        <end position="135"/>
    </location>
</feature>
<dbReference type="EMBL" id="FWEV01000057">
    <property type="protein sequence ID" value="SLM28741.1"/>
    <property type="molecule type" value="Genomic_DNA"/>
</dbReference>
<dbReference type="CDD" id="cd02511">
    <property type="entry name" value="Beta4Glucosyltransferase"/>
    <property type="match status" value="1"/>
</dbReference>
<feature type="region of interest" description="Disordered" evidence="2">
    <location>
        <begin position="147"/>
        <end position="171"/>
    </location>
</feature>
<reference evidence="4 5" key="1">
    <citation type="submission" date="2017-03" db="EMBL/GenBank/DDBJ databases">
        <authorList>
            <person name="Afonso C.L."/>
            <person name="Miller P.J."/>
            <person name="Scott M.A."/>
            <person name="Spackman E."/>
            <person name="Goraichik I."/>
            <person name="Dimitrov K.M."/>
            <person name="Suarez D.L."/>
            <person name="Swayne D.E."/>
        </authorList>
    </citation>
    <scope>NUCLEOTIDE SEQUENCE [LARGE SCALE GENOMIC DNA]</scope>
    <source>
        <strain evidence="4">PRJEB14757</strain>
    </source>
</reference>
<dbReference type="SUPFAM" id="SSF53448">
    <property type="entry name" value="Nucleotide-diphospho-sugar transferases"/>
    <property type="match status" value="1"/>
</dbReference>
<keyword evidence="5" id="KW-1185">Reference proteome</keyword>
<dbReference type="GO" id="GO:0016740">
    <property type="term" value="F:transferase activity"/>
    <property type="evidence" value="ECO:0007669"/>
    <property type="project" value="UniProtKB-KW"/>
</dbReference>
<comment type="similarity">
    <text evidence="1">Belongs to the glycosyltransferase 2 family. WaaE/KdtX subfamily.</text>
</comment>
<evidence type="ECO:0000259" key="3">
    <source>
        <dbReference type="Pfam" id="PF00535"/>
    </source>
</evidence>
<evidence type="ECO:0000313" key="5">
    <source>
        <dbReference type="Proteomes" id="UP000191931"/>
    </source>
</evidence>
<dbReference type="PANTHER" id="PTHR43630">
    <property type="entry name" value="POLY-BETA-1,6-N-ACETYL-D-GLUCOSAMINE SYNTHASE"/>
    <property type="match status" value="1"/>
</dbReference>
<feature type="compositionally biased region" description="Basic and acidic residues" evidence="2">
    <location>
        <begin position="151"/>
        <end position="171"/>
    </location>
</feature>
<dbReference type="PANTHER" id="PTHR43630:SF2">
    <property type="entry name" value="GLYCOSYLTRANSFERASE"/>
    <property type="match status" value="1"/>
</dbReference>
<dbReference type="Proteomes" id="UP000191931">
    <property type="component" value="Unassembled WGS sequence"/>
</dbReference>
<dbReference type="STRING" id="1246637.MTBBW1_150012"/>
<evidence type="ECO:0000256" key="1">
    <source>
        <dbReference type="ARBA" id="ARBA00038494"/>
    </source>
</evidence>
<proteinExistence type="inferred from homology"/>